<dbReference type="RefSeq" id="WP_204295918.1">
    <property type="nucleotide sequence ID" value="NZ_BAAAGQ010000029.1"/>
</dbReference>
<name>A0ABQ3WGQ7_9ACTN</name>
<dbReference type="EMBL" id="BOMF01000051">
    <property type="protein sequence ID" value="GID45425.1"/>
    <property type="molecule type" value="Genomic_DNA"/>
</dbReference>
<organism evidence="1">
    <name type="scientific">Actinoplanes campanulatus</name>
    <dbReference type="NCBI Taxonomy" id="113559"/>
    <lineage>
        <taxon>Bacteria</taxon>
        <taxon>Bacillati</taxon>
        <taxon>Actinomycetota</taxon>
        <taxon>Actinomycetes</taxon>
        <taxon>Micromonosporales</taxon>
        <taxon>Micromonosporaceae</taxon>
        <taxon>Actinoplanes</taxon>
    </lineage>
</organism>
<comment type="caution">
    <text evidence="1">The sequence shown here is derived from an EMBL/GenBank/DDBJ whole genome shotgun (WGS) entry which is preliminary data.</text>
</comment>
<accession>A0ABQ3WGQ7</accession>
<protein>
    <submittedName>
        <fullName evidence="1">Uncharacterized protein</fullName>
    </submittedName>
</protein>
<evidence type="ECO:0000313" key="1">
    <source>
        <dbReference type="EMBL" id="GID45425.1"/>
    </source>
</evidence>
<gene>
    <name evidence="1" type="ORF">Aca07nite_27000</name>
</gene>
<reference evidence="1" key="1">
    <citation type="submission" date="2021-01" db="EMBL/GenBank/DDBJ databases">
        <title>Whole genome shotgun sequence of Actinoplanes capillaceus NBRC 16408.</title>
        <authorList>
            <person name="Komaki H."/>
            <person name="Tamura T."/>
        </authorList>
    </citation>
    <scope>NUCLEOTIDE SEQUENCE [LARGE SCALE GENOMIC DNA]</scope>
    <source>
        <strain evidence="1">NBRC 16408</strain>
    </source>
</reference>
<proteinExistence type="predicted"/>
<sequence length="106" mass="10078">MTPDGVGLAIAPVPDAVADSPAPIGGVDLGAFVSDGRPARDGGVGLVDVLVPDVGGLPVPELAGGLGLAAALVSVGDGLPDSERGGVGLGPRVPLAVVPSLLIFVV</sequence>